<comment type="pathway">
    <text evidence="1">Protein modification; protein ubiquitination.</text>
</comment>
<feature type="repeat" description="ANK" evidence="4">
    <location>
        <begin position="206"/>
        <end position="238"/>
    </location>
</feature>
<dbReference type="PROSITE" id="PS50297">
    <property type="entry name" value="ANK_REP_REGION"/>
    <property type="match status" value="5"/>
</dbReference>
<dbReference type="SUPFAM" id="SSF158235">
    <property type="entry name" value="SOCS box-like"/>
    <property type="match status" value="1"/>
</dbReference>
<dbReference type="Ensembl" id="ENSPKIT00000027738.1">
    <property type="protein sequence ID" value="ENSPKIP00000003773.1"/>
    <property type="gene ID" value="ENSPKIG00000021132.1"/>
</dbReference>
<feature type="repeat" description="ANK" evidence="4">
    <location>
        <begin position="304"/>
        <end position="336"/>
    </location>
</feature>
<dbReference type="SUPFAM" id="SSF48403">
    <property type="entry name" value="Ankyrin repeat"/>
    <property type="match status" value="1"/>
</dbReference>
<dbReference type="GO" id="GO:0035556">
    <property type="term" value="P:intracellular signal transduction"/>
    <property type="evidence" value="ECO:0007669"/>
    <property type="project" value="InterPro"/>
</dbReference>
<feature type="repeat" description="ANK" evidence="4">
    <location>
        <begin position="107"/>
        <end position="139"/>
    </location>
</feature>
<proteinExistence type="predicted"/>
<name>A0A3B3QC93_9TELE</name>
<dbReference type="GeneTree" id="ENSGT00940000157073"/>
<dbReference type="InterPro" id="IPR001496">
    <property type="entry name" value="SOCS_box"/>
</dbReference>
<reference evidence="7" key="2">
    <citation type="submission" date="2025-09" db="UniProtKB">
        <authorList>
            <consortium name="Ensembl"/>
        </authorList>
    </citation>
    <scope>IDENTIFICATION</scope>
</reference>
<dbReference type="AlphaFoldDB" id="A0A3B3QC93"/>
<dbReference type="SMART" id="SM00248">
    <property type="entry name" value="ANK"/>
    <property type="match status" value="10"/>
</dbReference>
<dbReference type="GO" id="GO:0006511">
    <property type="term" value="P:ubiquitin-dependent protein catabolic process"/>
    <property type="evidence" value="ECO:0007669"/>
    <property type="project" value="TreeGrafter"/>
</dbReference>
<feature type="repeat" description="ANK" evidence="4">
    <location>
        <begin position="346"/>
        <end position="378"/>
    </location>
</feature>
<dbReference type="Pfam" id="PF12796">
    <property type="entry name" value="Ank_2"/>
    <property type="match status" value="3"/>
</dbReference>
<evidence type="ECO:0000313" key="7">
    <source>
        <dbReference type="Ensembl" id="ENSPKIP00000003773.1"/>
    </source>
</evidence>
<evidence type="ECO:0000256" key="2">
    <source>
        <dbReference type="ARBA" id="ARBA00022737"/>
    </source>
</evidence>
<dbReference type="Gene3D" id="1.10.750.20">
    <property type="entry name" value="SOCS box"/>
    <property type="match status" value="1"/>
</dbReference>
<dbReference type="Pfam" id="PF00023">
    <property type="entry name" value="Ank"/>
    <property type="match status" value="1"/>
</dbReference>
<evidence type="ECO:0000256" key="4">
    <source>
        <dbReference type="PROSITE-ProRule" id="PRU00023"/>
    </source>
</evidence>
<accession>A0A3B3QC93</accession>
<dbReference type="PANTHER" id="PTHR24173:SF87">
    <property type="entry name" value="ANKYRIN REPEAT AND SOCS BOX CONTAINING 14"/>
    <property type="match status" value="1"/>
</dbReference>
<feature type="domain" description="SOCS box" evidence="6">
    <location>
        <begin position="526"/>
        <end position="572"/>
    </location>
</feature>
<dbReference type="PANTHER" id="PTHR24173">
    <property type="entry name" value="ANKYRIN REPEAT CONTAINING"/>
    <property type="match status" value="1"/>
</dbReference>
<dbReference type="GO" id="GO:0016567">
    <property type="term" value="P:protein ubiquitination"/>
    <property type="evidence" value="ECO:0007669"/>
    <property type="project" value="UniProtKB-UniPathway"/>
</dbReference>
<keyword evidence="8" id="KW-1185">Reference proteome</keyword>
<dbReference type="Pfam" id="PF07525">
    <property type="entry name" value="SOCS_box"/>
    <property type="match status" value="1"/>
</dbReference>
<organism evidence="7 8">
    <name type="scientific">Paramormyrops kingsleyae</name>
    <dbReference type="NCBI Taxonomy" id="1676925"/>
    <lineage>
        <taxon>Eukaryota</taxon>
        <taxon>Metazoa</taxon>
        <taxon>Chordata</taxon>
        <taxon>Craniata</taxon>
        <taxon>Vertebrata</taxon>
        <taxon>Euteleostomi</taxon>
        <taxon>Actinopterygii</taxon>
        <taxon>Neopterygii</taxon>
        <taxon>Teleostei</taxon>
        <taxon>Osteoglossocephala</taxon>
        <taxon>Osteoglossomorpha</taxon>
        <taxon>Osteoglossiformes</taxon>
        <taxon>Mormyridae</taxon>
        <taxon>Paramormyrops</taxon>
    </lineage>
</organism>
<evidence type="ECO:0000259" key="6">
    <source>
        <dbReference type="PROSITE" id="PS50225"/>
    </source>
</evidence>
<feature type="region of interest" description="Disordered" evidence="5">
    <location>
        <begin position="579"/>
        <end position="622"/>
    </location>
</feature>
<dbReference type="SMART" id="SM00969">
    <property type="entry name" value="SOCS_box"/>
    <property type="match status" value="1"/>
</dbReference>
<keyword evidence="3 4" id="KW-0040">ANK repeat</keyword>
<evidence type="ECO:0000256" key="3">
    <source>
        <dbReference type="ARBA" id="ARBA00023043"/>
    </source>
</evidence>
<evidence type="ECO:0000256" key="5">
    <source>
        <dbReference type="SAM" id="MobiDB-lite"/>
    </source>
</evidence>
<dbReference type="InterPro" id="IPR036770">
    <property type="entry name" value="Ankyrin_rpt-contain_sf"/>
</dbReference>
<dbReference type="PROSITE" id="PS50225">
    <property type="entry name" value="SOCS"/>
    <property type="match status" value="1"/>
</dbReference>
<evidence type="ECO:0000313" key="8">
    <source>
        <dbReference type="Proteomes" id="UP000261540"/>
    </source>
</evidence>
<dbReference type="InterPro" id="IPR036036">
    <property type="entry name" value="SOCS_box-like_dom_sf"/>
</dbReference>
<feature type="repeat" description="ANK" evidence="4">
    <location>
        <begin position="239"/>
        <end position="271"/>
    </location>
</feature>
<dbReference type="InterPro" id="IPR002110">
    <property type="entry name" value="Ankyrin_rpt"/>
</dbReference>
<dbReference type="Gene3D" id="1.25.40.20">
    <property type="entry name" value="Ankyrin repeat-containing domain"/>
    <property type="match status" value="3"/>
</dbReference>
<feature type="repeat" description="ANK" evidence="4">
    <location>
        <begin position="173"/>
        <end position="205"/>
    </location>
</feature>
<reference evidence="7" key="1">
    <citation type="submission" date="2025-08" db="UniProtKB">
        <authorList>
            <consortium name="Ensembl"/>
        </authorList>
    </citation>
    <scope>IDENTIFICATION</scope>
</reference>
<dbReference type="UniPathway" id="UPA00143"/>
<protein>
    <submittedName>
        <fullName evidence="7">Ankyrin repeat and SOCS box containing 15</fullName>
    </submittedName>
</protein>
<sequence length="622" mass="68890">MDADEDVDNQLMDYVIQMSVQDCNRHLLSSLESLELASHEYLKILAAIEHGDLLSLERLSECTAAFREVDGVGWLPLHKAAVQPRLEVLRMVLFASYELTLEEKTAEGETAVTLAVQAGQVENVSFLLKQGASPNNANSRNETPLLLAVRTRSYEMVSALIMAGAFVEQTCLKNWTAVHEAAKMGCSSIMLLLLRNGGRVAERDRHGVTPLGIAAEYAKVDVLEVLIKNGGDVNAQAANGDSVLYDAAGSGNPDCIDLLLQYGANPNVASLCGHLPIHRAAYEGHYPALKKFIPITTKRAIRLSGQSPVHSAADGGHVQCLQLLIDHGFNVNALLEKHISENYGDLRRTPLYYAVSNGDITCTEILLNAGANPDSDPLRCLLVAVRAGRYEIVRLLLANQADVNCYFTVVSDTVFPTALQYCLRDEMMMRLLLNNGYDAYRCFCCNHDCSWESRLPWQDDQPCDISHLQEKIPFCDFINSSWLKDVAGKVVRILVDYVSHVTICSKLKLILEKQREWPEICDILGNPRSLKHLCRLQIREQMTMTRLCDPSIMNAAPFPPRLKHYLLYNEFSRTSGNPASGVALPEMQQDSPKNSPYPLEKEGFAQEEISGQASQSPGESPT</sequence>
<evidence type="ECO:0000256" key="1">
    <source>
        <dbReference type="ARBA" id="ARBA00004906"/>
    </source>
</evidence>
<keyword evidence="2" id="KW-0677">Repeat</keyword>
<dbReference type="GO" id="GO:0000151">
    <property type="term" value="C:ubiquitin ligase complex"/>
    <property type="evidence" value="ECO:0007669"/>
    <property type="project" value="TreeGrafter"/>
</dbReference>
<dbReference type="PROSITE" id="PS50088">
    <property type="entry name" value="ANK_REPEAT"/>
    <property type="match status" value="6"/>
</dbReference>
<feature type="compositionally biased region" description="Polar residues" evidence="5">
    <location>
        <begin position="609"/>
        <end position="622"/>
    </location>
</feature>
<dbReference type="Proteomes" id="UP000261540">
    <property type="component" value="Unplaced"/>
</dbReference>